<evidence type="ECO:0000313" key="1">
    <source>
        <dbReference type="EMBL" id="CAK7334940.1"/>
    </source>
</evidence>
<dbReference type="Proteomes" id="UP001314170">
    <property type="component" value="Unassembled WGS sequence"/>
</dbReference>
<reference evidence="1 2" key="1">
    <citation type="submission" date="2024-01" db="EMBL/GenBank/DDBJ databases">
        <authorList>
            <person name="Waweru B."/>
        </authorList>
    </citation>
    <scope>NUCLEOTIDE SEQUENCE [LARGE SCALE GENOMIC DNA]</scope>
</reference>
<feature type="non-terminal residue" evidence="1">
    <location>
        <position position="55"/>
    </location>
</feature>
<proteinExistence type="predicted"/>
<keyword evidence="2" id="KW-1185">Reference proteome</keyword>
<gene>
    <name evidence="1" type="ORF">DCAF_LOCUS10151</name>
</gene>
<comment type="caution">
    <text evidence="1">The sequence shown here is derived from an EMBL/GenBank/DDBJ whole genome shotgun (WGS) entry which is preliminary data.</text>
</comment>
<dbReference type="AlphaFoldDB" id="A0AAV1RHS7"/>
<dbReference type="EMBL" id="CAWUPB010000956">
    <property type="protein sequence ID" value="CAK7334940.1"/>
    <property type="molecule type" value="Genomic_DNA"/>
</dbReference>
<accession>A0AAV1RHS7</accession>
<evidence type="ECO:0000313" key="2">
    <source>
        <dbReference type="Proteomes" id="UP001314170"/>
    </source>
</evidence>
<organism evidence="1 2">
    <name type="scientific">Dovyalis caffra</name>
    <dbReference type="NCBI Taxonomy" id="77055"/>
    <lineage>
        <taxon>Eukaryota</taxon>
        <taxon>Viridiplantae</taxon>
        <taxon>Streptophyta</taxon>
        <taxon>Embryophyta</taxon>
        <taxon>Tracheophyta</taxon>
        <taxon>Spermatophyta</taxon>
        <taxon>Magnoliopsida</taxon>
        <taxon>eudicotyledons</taxon>
        <taxon>Gunneridae</taxon>
        <taxon>Pentapetalae</taxon>
        <taxon>rosids</taxon>
        <taxon>fabids</taxon>
        <taxon>Malpighiales</taxon>
        <taxon>Salicaceae</taxon>
        <taxon>Flacourtieae</taxon>
        <taxon>Dovyalis</taxon>
    </lineage>
</organism>
<name>A0AAV1RHS7_9ROSI</name>
<protein>
    <submittedName>
        <fullName evidence="1">Uncharacterized protein</fullName>
    </submittedName>
</protein>
<sequence>MATRIIRETYNLKDIVRNIARGIEGYDQYAIGAYLDRCSDLLFNIAANGTPLLAG</sequence>